<dbReference type="Proteomes" id="UP000008370">
    <property type="component" value="Unassembled WGS sequence"/>
</dbReference>
<sequence length="226" mass="24813">MPRALHIPGVFFLLCAFVLLLLVSISLPFLPALDLTRVRFEGSPSTEIGNQGALTELRFGIWAYCWYEASGTRTCSIKGHNYATVVYNSDMTSWQTVGPSWTRGQPAHVAAAGLAFLAFLLSLSTHVTVALLAALMSFLAALLTLAVLVIDIAFYTYVKHQMAKLVGVSEHTSPGPAFWMTLASFILLCLAGCTVCCGRRRDRMAGATSYLMASKQHSWRDRFRRA</sequence>
<dbReference type="GO" id="GO:0032153">
    <property type="term" value="C:cell division site"/>
    <property type="evidence" value="ECO:0007669"/>
    <property type="project" value="TreeGrafter"/>
</dbReference>
<dbReference type="InParanoid" id="K5VN14"/>
<dbReference type="InterPro" id="IPR051380">
    <property type="entry name" value="pH-response_reg_palI/RIM9"/>
</dbReference>
<feature type="transmembrane region" description="Helical" evidence="1">
    <location>
        <begin position="7"/>
        <end position="30"/>
    </location>
</feature>
<dbReference type="HOGENOM" id="CLU_088627_0_0_1"/>
<feature type="transmembrane region" description="Helical" evidence="1">
    <location>
        <begin position="106"/>
        <end position="123"/>
    </location>
</feature>
<accession>K5VN14</accession>
<keyword evidence="1" id="KW-0812">Transmembrane</keyword>
<dbReference type="PANTHER" id="PTHR28013:SF4">
    <property type="entry name" value="MARVEL DOMAIN-CONTAINING PROTEIN"/>
    <property type="match status" value="1"/>
</dbReference>
<reference evidence="2 3" key="1">
    <citation type="journal article" date="2012" name="BMC Genomics">
        <title>Comparative genomics of the white-rot fungi, Phanerochaete carnosa and P. chrysosporium, to elucidate the genetic basis of the distinct wood types they colonize.</title>
        <authorList>
            <person name="Suzuki H."/>
            <person name="MacDonald J."/>
            <person name="Syed K."/>
            <person name="Salamov A."/>
            <person name="Hori C."/>
            <person name="Aerts A."/>
            <person name="Henrissat B."/>
            <person name="Wiebenga A."/>
            <person name="vanKuyk P.A."/>
            <person name="Barry K."/>
            <person name="Lindquist E."/>
            <person name="LaButti K."/>
            <person name="Lapidus A."/>
            <person name="Lucas S."/>
            <person name="Coutinho P."/>
            <person name="Gong Y."/>
            <person name="Samejima M."/>
            <person name="Mahadevan R."/>
            <person name="Abou-Zaid M."/>
            <person name="de Vries R.P."/>
            <person name="Igarashi K."/>
            <person name="Yadav J.S."/>
            <person name="Grigoriev I.V."/>
            <person name="Master E.R."/>
        </authorList>
    </citation>
    <scope>NUCLEOTIDE SEQUENCE [LARGE SCALE GENOMIC DNA]</scope>
    <source>
        <strain evidence="2 3">HHB-10118-sp</strain>
    </source>
</reference>
<keyword evidence="1" id="KW-0472">Membrane</keyword>
<evidence type="ECO:0000256" key="1">
    <source>
        <dbReference type="SAM" id="Phobius"/>
    </source>
</evidence>
<dbReference type="Gene3D" id="1.20.140.150">
    <property type="match status" value="1"/>
</dbReference>
<dbReference type="Pfam" id="PF06687">
    <property type="entry name" value="SUR7"/>
    <property type="match status" value="1"/>
</dbReference>
<dbReference type="AlphaFoldDB" id="K5VN14"/>
<dbReference type="GeneID" id="18917995"/>
<organism evidence="2 3">
    <name type="scientific">Phanerochaete carnosa (strain HHB-10118-sp)</name>
    <name type="common">White-rot fungus</name>
    <name type="synonym">Peniophora carnosa</name>
    <dbReference type="NCBI Taxonomy" id="650164"/>
    <lineage>
        <taxon>Eukaryota</taxon>
        <taxon>Fungi</taxon>
        <taxon>Dikarya</taxon>
        <taxon>Basidiomycota</taxon>
        <taxon>Agaricomycotina</taxon>
        <taxon>Agaricomycetes</taxon>
        <taxon>Polyporales</taxon>
        <taxon>Phanerochaetaceae</taxon>
        <taxon>Phanerochaete</taxon>
    </lineage>
</organism>
<gene>
    <name evidence="2" type="ORF">PHACADRAFT_261458</name>
</gene>
<dbReference type="GO" id="GO:0035838">
    <property type="term" value="C:growing cell tip"/>
    <property type="evidence" value="ECO:0007669"/>
    <property type="project" value="TreeGrafter"/>
</dbReference>
<dbReference type="KEGG" id="pco:PHACADRAFT_261458"/>
<feature type="transmembrane region" description="Helical" evidence="1">
    <location>
        <begin position="177"/>
        <end position="197"/>
    </location>
</feature>
<keyword evidence="3" id="KW-1185">Reference proteome</keyword>
<evidence type="ECO:0000313" key="3">
    <source>
        <dbReference type="Proteomes" id="UP000008370"/>
    </source>
</evidence>
<proteinExistence type="predicted"/>
<name>K5VN14_PHACS</name>
<dbReference type="GO" id="GO:0005886">
    <property type="term" value="C:plasma membrane"/>
    <property type="evidence" value="ECO:0007669"/>
    <property type="project" value="InterPro"/>
</dbReference>
<feature type="transmembrane region" description="Helical" evidence="1">
    <location>
        <begin position="130"/>
        <end position="157"/>
    </location>
</feature>
<keyword evidence="1" id="KW-1133">Transmembrane helix</keyword>
<evidence type="ECO:0008006" key="4">
    <source>
        <dbReference type="Google" id="ProtNLM"/>
    </source>
</evidence>
<dbReference type="OrthoDB" id="2354757at2759"/>
<dbReference type="InterPro" id="IPR009571">
    <property type="entry name" value="SUR7/Rim9-like_fungi"/>
</dbReference>
<evidence type="ECO:0000313" key="2">
    <source>
        <dbReference type="EMBL" id="EKM52813.1"/>
    </source>
</evidence>
<protein>
    <recommendedName>
        <fullName evidence="4">Pali-domain-containing protein</fullName>
    </recommendedName>
</protein>
<dbReference type="RefSeq" id="XP_007399143.1">
    <property type="nucleotide sequence ID" value="XM_007399081.1"/>
</dbReference>
<dbReference type="PANTHER" id="PTHR28013">
    <property type="entry name" value="PROTEIN DCV1-RELATED"/>
    <property type="match status" value="1"/>
</dbReference>
<dbReference type="EMBL" id="JH930475">
    <property type="protein sequence ID" value="EKM52813.1"/>
    <property type="molecule type" value="Genomic_DNA"/>
</dbReference>